<evidence type="ECO:0000259" key="2">
    <source>
        <dbReference type="PROSITE" id="PS50904"/>
    </source>
</evidence>
<feature type="domain" description="PRELI/MSF1" evidence="2">
    <location>
        <begin position="5"/>
        <end position="164"/>
    </location>
</feature>
<evidence type="ECO:0000256" key="1">
    <source>
        <dbReference type="SAM" id="MobiDB-lite"/>
    </source>
</evidence>
<evidence type="ECO:0000313" key="4">
    <source>
        <dbReference type="Proteomes" id="UP000230066"/>
    </source>
</evidence>
<comment type="caution">
    <text evidence="3">The sequence shown here is derived from an EMBL/GenBank/DDBJ whole genome shotgun (WGS) entry which is preliminary data.</text>
</comment>
<gene>
    <name evidence="3" type="ORF">D915_002001</name>
</gene>
<name>A0A4E0RWE8_FASHE</name>
<dbReference type="Pfam" id="PF04707">
    <property type="entry name" value="PRELI"/>
    <property type="match status" value="1"/>
</dbReference>
<reference evidence="3" key="1">
    <citation type="submission" date="2019-03" db="EMBL/GenBank/DDBJ databases">
        <title>Improved annotation for the trematode Fasciola hepatica.</title>
        <authorList>
            <person name="Choi Y.-J."/>
            <person name="Martin J."/>
            <person name="Mitreva M."/>
        </authorList>
    </citation>
    <scope>NUCLEOTIDE SEQUENCE [LARGE SCALE GENOMIC DNA]</scope>
</reference>
<dbReference type="AlphaFoldDB" id="A0A4E0RWE8"/>
<organism evidence="3 4">
    <name type="scientific">Fasciola hepatica</name>
    <name type="common">Liver fluke</name>
    <dbReference type="NCBI Taxonomy" id="6192"/>
    <lineage>
        <taxon>Eukaryota</taxon>
        <taxon>Metazoa</taxon>
        <taxon>Spiralia</taxon>
        <taxon>Lophotrochozoa</taxon>
        <taxon>Platyhelminthes</taxon>
        <taxon>Trematoda</taxon>
        <taxon>Digenea</taxon>
        <taxon>Plagiorchiida</taxon>
        <taxon>Echinostomata</taxon>
        <taxon>Echinostomatoidea</taxon>
        <taxon>Fasciolidae</taxon>
        <taxon>Fasciola</taxon>
    </lineage>
</organism>
<evidence type="ECO:0000313" key="3">
    <source>
        <dbReference type="EMBL" id="THD27118.1"/>
    </source>
</evidence>
<proteinExistence type="predicted"/>
<dbReference type="EMBL" id="JXXN02000522">
    <property type="protein sequence ID" value="THD27118.1"/>
    <property type="molecule type" value="Genomic_DNA"/>
</dbReference>
<dbReference type="PROSITE" id="PS50904">
    <property type="entry name" value="PRELI_MSF1"/>
    <property type="match status" value="1"/>
</dbReference>
<protein>
    <submittedName>
        <fullName evidence="3">Cellular retinaldehyde-binding protein</fullName>
    </submittedName>
</protein>
<accession>A0A4E0RWE8</accession>
<dbReference type="GO" id="GO:0005758">
    <property type="term" value="C:mitochondrial intermembrane space"/>
    <property type="evidence" value="ECO:0007669"/>
    <property type="project" value="InterPro"/>
</dbReference>
<feature type="region of interest" description="Disordered" evidence="1">
    <location>
        <begin position="250"/>
        <end position="272"/>
    </location>
</feature>
<dbReference type="InterPro" id="IPR037365">
    <property type="entry name" value="Slowmo/Ups"/>
</dbReference>
<dbReference type="PANTHER" id="PTHR11158">
    <property type="entry name" value="MSF1/PX19 RELATED"/>
    <property type="match status" value="1"/>
</dbReference>
<keyword evidence="4" id="KW-1185">Reference proteome</keyword>
<dbReference type="InterPro" id="IPR006797">
    <property type="entry name" value="PRELI/MSF1_dom"/>
</dbReference>
<dbReference type="Proteomes" id="UP000230066">
    <property type="component" value="Unassembled WGS sequence"/>
</dbReference>
<sequence length="312" mass="35617">MLTSRSGWEEESTIRASWYDVMQSVQNKYPNPHNNNVLNIDVVNRSVDPNSGVMHSLRLFNSCWSNFAHMDRIKGLEWSAIDVRRKQMVAVTHNLDLRGMLKAVEHMEYSVHPENSQWTLVKHSVSIEAFPLIALTASSASRQNAGRGREALHWVMKYRLPLLHSYRNWNVHSSQTNTDKDMTQSAAPEPPIFDVLSPTQLNTRIFQSPKSSWKDRFFCALRRRNSFPTVLTEQQSFAQEIASVELALRNQGETNPGSERVTPGVDDSPISRLGTHIESISRDVTAVSSALMRRTQRVAHLFSRIDEYVVIM</sequence>